<proteinExistence type="predicted"/>
<organism evidence="1 2">
    <name type="scientific">Adonisia turfae CCMR0081</name>
    <dbReference type="NCBI Taxonomy" id="2292702"/>
    <lineage>
        <taxon>Bacteria</taxon>
        <taxon>Bacillati</taxon>
        <taxon>Cyanobacteriota</taxon>
        <taxon>Adonisia</taxon>
        <taxon>Adonisia turfae</taxon>
    </lineage>
</organism>
<dbReference type="InterPro" id="IPR038282">
    <property type="entry name" value="DUF2267_sf"/>
</dbReference>
<dbReference type="Proteomes" id="UP000481033">
    <property type="component" value="Unassembled WGS sequence"/>
</dbReference>
<evidence type="ECO:0000313" key="2">
    <source>
        <dbReference type="Proteomes" id="UP000481033"/>
    </source>
</evidence>
<accession>A0A6M0RSD9</accession>
<protein>
    <submittedName>
        <fullName evidence="1">DUF2267 domain-containing protein</fullName>
    </submittedName>
</protein>
<dbReference type="RefSeq" id="WP_163701970.1">
    <property type="nucleotide sequence ID" value="NZ_QXHD01000004.1"/>
</dbReference>
<dbReference type="InterPro" id="IPR018727">
    <property type="entry name" value="DUF2267"/>
</dbReference>
<keyword evidence="2" id="KW-1185">Reference proteome</keyword>
<dbReference type="Gene3D" id="1.10.490.110">
    <property type="entry name" value="Uncharacterized conserved protein DUF2267"/>
    <property type="match status" value="1"/>
</dbReference>
<reference evidence="1 2" key="1">
    <citation type="journal article" date="2020" name="Microb. Ecol.">
        <title>Ecogenomics of the Marine Benthic Filamentous Cyanobacterium Adonisia.</title>
        <authorList>
            <person name="Walter J.M."/>
            <person name="Coutinho F.H."/>
            <person name="Leomil L."/>
            <person name="Hargreaves P.I."/>
            <person name="Campeao M.E."/>
            <person name="Vieira V.V."/>
            <person name="Silva B.S."/>
            <person name="Fistarol G.O."/>
            <person name="Salomon P.S."/>
            <person name="Sawabe T."/>
            <person name="Mino S."/>
            <person name="Hosokawa M."/>
            <person name="Miyashita H."/>
            <person name="Maruyama F."/>
            <person name="van Verk M.C."/>
            <person name="Dutilh B.E."/>
            <person name="Thompson C.C."/>
            <person name="Thompson F.L."/>
        </authorList>
    </citation>
    <scope>NUCLEOTIDE SEQUENCE [LARGE SCALE GENOMIC DNA]</scope>
    <source>
        <strain evidence="1 2">CCMR0081</strain>
    </source>
</reference>
<evidence type="ECO:0000313" key="1">
    <source>
        <dbReference type="EMBL" id="NEZ59029.1"/>
    </source>
</evidence>
<dbReference type="Pfam" id="PF10025">
    <property type="entry name" value="DUF2267"/>
    <property type="match status" value="1"/>
</dbReference>
<gene>
    <name evidence="1" type="ORF">DXZ20_25980</name>
</gene>
<name>A0A6M0RSD9_9CYAN</name>
<comment type="caution">
    <text evidence="1">The sequence shown here is derived from an EMBL/GenBank/DDBJ whole genome shotgun (WGS) entry which is preliminary data.</text>
</comment>
<dbReference type="EMBL" id="QXHD01000004">
    <property type="protein sequence ID" value="NEZ59029.1"/>
    <property type="molecule type" value="Genomic_DNA"/>
</dbReference>
<dbReference type="AlphaFoldDB" id="A0A6M0RSD9"/>
<sequence length="143" mass="16214">MAGAAINESQKGFLEQIMQKANFPDIYDARDTTVVVFRTMRDMMTTEASDRIEAAFSNQEIAKLWRDDNPIVRLISRLRPPLKIDSEIFMRRITQEGSVPKDVTPQGVTIAVFSTVRNELPADIVQEISGYLPDGVKVLWEQL</sequence>